<feature type="region of interest" description="Disordered" evidence="1">
    <location>
        <begin position="55"/>
        <end position="76"/>
    </location>
</feature>
<dbReference type="EMBL" id="JAHUTJ010033357">
    <property type="protein sequence ID" value="MED6277061.1"/>
    <property type="molecule type" value="Genomic_DNA"/>
</dbReference>
<name>A0ABU7DQA4_9TELE</name>
<gene>
    <name evidence="2" type="ORF">CHARACLAT_009340</name>
</gene>
<evidence type="ECO:0000256" key="1">
    <source>
        <dbReference type="SAM" id="MobiDB-lite"/>
    </source>
</evidence>
<reference evidence="2 3" key="1">
    <citation type="submission" date="2021-06" db="EMBL/GenBank/DDBJ databases">
        <authorList>
            <person name="Palmer J.M."/>
        </authorList>
    </citation>
    <scope>NUCLEOTIDE SEQUENCE [LARGE SCALE GENOMIC DNA]</scope>
    <source>
        <strain evidence="2 3">CL_MEX2019</strain>
        <tissue evidence="2">Muscle</tissue>
    </source>
</reference>
<protein>
    <submittedName>
        <fullName evidence="2">Uncharacterized protein</fullName>
    </submittedName>
</protein>
<organism evidence="2 3">
    <name type="scientific">Characodon lateralis</name>
    <dbReference type="NCBI Taxonomy" id="208331"/>
    <lineage>
        <taxon>Eukaryota</taxon>
        <taxon>Metazoa</taxon>
        <taxon>Chordata</taxon>
        <taxon>Craniata</taxon>
        <taxon>Vertebrata</taxon>
        <taxon>Euteleostomi</taxon>
        <taxon>Actinopterygii</taxon>
        <taxon>Neopterygii</taxon>
        <taxon>Teleostei</taxon>
        <taxon>Neoteleostei</taxon>
        <taxon>Acanthomorphata</taxon>
        <taxon>Ovalentaria</taxon>
        <taxon>Atherinomorphae</taxon>
        <taxon>Cyprinodontiformes</taxon>
        <taxon>Goodeidae</taxon>
        <taxon>Characodon</taxon>
    </lineage>
</organism>
<accession>A0ABU7DQA4</accession>
<dbReference type="Proteomes" id="UP001352852">
    <property type="component" value="Unassembled WGS sequence"/>
</dbReference>
<proteinExistence type="predicted"/>
<comment type="caution">
    <text evidence="2">The sequence shown here is derived from an EMBL/GenBank/DDBJ whole genome shotgun (WGS) entry which is preliminary data.</text>
</comment>
<keyword evidence="3" id="KW-1185">Reference proteome</keyword>
<evidence type="ECO:0000313" key="2">
    <source>
        <dbReference type="EMBL" id="MED6277061.1"/>
    </source>
</evidence>
<evidence type="ECO:0000313" key="3">
    <source>
        <dbReference type="Proteomes" id="UP001352852"/>
    </source>
</evidence>
<sequence>MHYRKNMQKKNRLNPGSSCCKVLQKSNLSQRGPEEMMSLIEAVLEKNASEPQLCRPSCRPIPRTNPERPNGYLIKY</sequence>